<protein>
    <recommendedName>
        <fullName evidence="2 10">FAD:protein FMN transferase</fullName>
        <ecNumber evidence="1 10">2.7.1.180</ecNumber>
    </recommendedName>
    <alternativeName>
        <fullName evidence="8 10">Flavin transferase</fullName>
    </alternativeName>
</protein>
<comment type="cofactor">
    <cofactor evidence="11">
        <name>Mg(2+)</name>
        <dbReference type="ChEBI" id="CHEBI:18420"/>
    </cofactor>
    <cofactor evidence="11">
        <name>Mn(2+)</name>
        <dbReference type="ChEBI" id="CHEBI:29035"/>
    </cofactor>
    <text evidence="11">Magnesium. Can also use manganese.</text>
</comment>
<sequence length="337" mass="34989">MAARAAAPARRVLVPPVAGPLLRPAPGPVRTLAGAAMGTGWSVKLAGRPDLSDGLIRGTVQRALDRVIAQMSGWEAGSDLSRYNAAPPGTWHDLPEEFLLVLRTALRIAEVSEGAFDPTLGALVGLWGFGPPGPRPGLPDPEALAQSRHEAGWRRLRLDGSRLLQPGGLALDLSGIAKGFAVDLVAAELRQLGLASFLVEIGGELRGEGVKPDLSPWWVALETPPGAAGLPTTLVALHGLSVATSGEYRRFRDVGGTRLSHTLDPATGAPSAAGVLSASVVHGSCMEADGWATALAVLGPEAGLALAAREGLAARILHRQRDRVVETCTPALERLAD</sequence>
<keyword evidence="13" id="KW-1185">Reference proteome</keyword>
<comment type="similarity">
    <text evidence="10">Belongs to the ApbE family.</text>
</comment>
<evidence type="ECO:0000256" key="10">
    <source>
        <dbReference type="PIRNR" id="PIRNR006268"/>
    </source>
</evidence>
<evidence type="ECO:0000256" key="4">
    <source>
        <dbReference type="ARBA" id="ARBA00022679"/>
    </source>
</evidence>
<evidence type="ECO:0000256" key="3">
    <source>
        <dbReference type="ARBA" id="ARBA00022630"/>
    </source>
</evidence>
<dbReference type="InterPro" id="IPR003374">
    <property type="entry name" value="ApbE-like_sf"/>
</dbReference>
<evidence type="ECO:0000313" key="12">
    <source>
        <dbReference type="EMBL" id="NNM74359.1"/>
    </source>
</evidence>
<comment type="catalytic activity">
    <reaction evidence="9 10">
        <text>L-threonyl-[protein] + FAD = FMN-L-threonyl-[protein] + AMP + H(+)</text>
        <dbReference type="Rhea" id="RHEA:36847"/>
        <dbReference type="Rhea" id="RHEA-COMP:11060"/>
        <dbReference type="Rhea" id="RHEA-COMP:11061"/>
        <dbReference type="ChEBI" id="CHEBI:15378"/>
        <dbReference type="ChEBI" id="CHEBI:30013"/>
        <dbReference type="ChEBI" id="CHEBI:57692"/>
        <dbReference type="ChEBI" id="CHEBI:74257"/>
        <dbReference type="ChEBI" id="CHEBI:456215"/>
        <dbReference type="EC" id="2.7.1.180"/>
    </reaction>
</comment>
<keyword evidence="7 10" id="KW-0460">Magnesium</keyword>
<reference evidence="12 13" key="1">
    <citation type="submission" date="2020-04" db="EMBL/GenBank/DDBJ databases">
        <title>Enterovirga sp. isolate from soil.</title>
        <authorList>
            <person name="Chea S."/>
            <person name="Kim D.-U."/>
        </authorList>
    </citation>
    <scope>NUCLEOTIDE SEQUENCE [LARGE SCALE GENOMIC DNA]</scope>
    <source>
        <strain evidence="12 13">DB1703</strain>
    </source>
</reference>
<feature type="binding site" evidence="11">
    <location>
        <position position="293"/>
    </location>
    <ligand>
        <name>Mg(2+)</name>
        <dbReference type="ChEBI" id="CHEBI:18420"/>
    </ligand>
</feature>
<dbReference type="GO" id="GO:0046872">
    <property type="term" value="F:metal ion binding"/>
    <property type="evidence" value="ECO:0007669"/>
    <property type="project" value="UniProtKB-UniRule"/>
</dbReference>
<dbReference type="GO" id="GO:0016740">
    <property type="term" value="F:transferase activity"/>
    <property type="evidence" value="ECO:0007669"/>
    <property type="project" value="UniProtKB-UniRule"/>
</dbReference>
<feature type="binding site" evidence="11">
    <location>
        <position position="175"/>
    </location>
    <ligand>
        <name>Mg(2+)</name>
        <dbReference type="ChEBI" id="CHEBI:18420"/>
    </ligand>
</feature>
<dbReference type="Proteomes" id="UP000564885">
    <property type="component" value="Unassembled WGS sequence"/>
</dbReference>
<proteinExistence type="inferred from homology"/>
<dbReference type="PANTHER" id="PTHR30040">
    <property type="entry name" value="THIAMINE BIOSYNTHESIS LIPOPROTEIN APBE"/>
    <property type="match status" value="1"/>
</dbReference>
<keyword evidence="5 10" id="KW-0479">Metal-binding</keyword>
<dbReference type="Gene3D" id="3.10.520.10">
    <property type="entry name" value="ApbE-like domains"/>
    <property type="match status" value="1"/>
</dbReference>
<comment type="caution">
    <text evidence="12">The sequence shown here is derived from an EMBL/GenBank/DDBJ whole genome shotgun (WGS) entry which is preliminary data.</text>
</comment>
<dbReference type="RefSeq" id="WP_171219798.1">
    <property type="nucleotide sequence ID" value="NZ_JABEPP010000005.1"/>
</dbReference>
<evidence type="ECO:0000313" key="13">
    <source>
        <dbReference type="Proteomes" id="UP000564885"/>
    </source>
</evidence>
<organism evidence="12 13">
    <name type="scientific">Enterovirga aerilata</name>
    <dbReference type="NCBI Taxonomy" id="2730920"/>
    <lineage>
        <taxon>Bacteria</taxon>
        <taxon>Pseudomonadati</taxon>
        <taxon>Pseudomonadota</taxon>
        <taxon>Alphaproteobacteria</taxon>
        <taxon>Hyphomicrobiales</taxon>
        <taxon>Methylobacteriaceae</taxon>
        <taxon>Enterovirga</taxon>
    </lineage>
</organism>
<feature type="binding site" evidence="11">
    <location>
        <position position="289"/>
    </location>
    <ligand>
        <name>Mg(2+)</name>
        <dbReference type="ChEBI" id="CHEBI:18420"/>
    </ligand>
</feature>
<evidence type="ECO:0000256" key="1">
    <source>
        <dbReference type="ARBA" id="ARBA00011955"/>
    </source>
</evidence>
<keyword evidence="4 10" id="KW-0808">Transferase</keyword>
<dbReference type="EC" id="2.7.1.180" evidence="1 10"/>
<dbReference type="Pfam" id="PF02424">
    <property type="entry name" value="ApbE"/>
    <property type="match status" value="1"/>
</dbReference>
<name>A0A849ID64_9HYPH</name>
<evidence type="ECO:0000256" key="8">
    <source>
        <dbReference type="ARBA" id="ARBA00031306"/>
    </source>
</evidence>
<evidence type="ECO:0000256" key="6">
    <source>
        <dbReference type="ARBA" id="ARBA00022827"/>
    </source>
</evidence>
<dbReference type="AlphaFoldDB" id="A0A849ID64"/>
<evidence type="ECO:0000256" key="11">
    <source>
        <dbReference type="PIRSR" id="PIRSR006268-2"/>
    </source>
</evidence>
<evidence type="ECO:0000256" key="9">
    <source>
        <dbReference type="ARBA" id="ARBA00048540"/>
    </source>
</evidence>
<dbReference type="SUPFAM" id="SSF143631">
    <property type="entry name" value="ApbE-like"/>
    <property type="match status" value="1"/>
</dbReference>
<dbReference type="EMBL" id="JABEPP010000005">
    <property type="protein sequence ID" value="NNM74359.1"/>
    <property type="molecule type" value="Genomic_DNA"/>
</dbReference>
<dbReference type="InterPro" id="IPR024932">
    <property type="entry name" value="ApbE"/>
</dbReference>
<dbReference type="PIRSF" id="PIRSF006268">
    <property type="entry name" value="ApbE"/>
    <property type="match status" value="1"/>
</dbReference>
<dbReference type="PANTHER" id="PTHR30040:SF2">
    <property type="entry name" value="FAD:PROTEIN FMN TRANSFERASE"/>
    <property type="match status" value="1"/>
</dbReference>
<gene>
    <name evidence="12" type="ORF">HJG44_18535</name>
</gene>
<accession>A0A849ID64</accession>
<evidence type="ECO:0000256" key="7">
    <source>
        <dbReference type="ARBA" id="ARBA00022842"/>
    </source>
</evidence>
<evidence type="ECO:0000256" key="5">
    <source>
        <dbReference type="ARBA" id="ARBA00022723"/>
    </source>
</evidence>
<keyword evidence="3 10" id="KW-0285">Flavoprotein</keyword>
<keyword evidence="6 10" id="KW-0274">FAD</keyword>
<evidence type="ECO:0000256" key="2">
    <source>
        <dbReference type="ARBA" id="ARBA00016337"/>
    </source>
</evidence>